<dbReference type="AlphaFoldDB" id="A0A0F9MNT8"/>
<evidence type="ECO:0000313" key="1">
    <source>
        <dbReference type="EMBL" id="KKM78450.1"/>
    </source>
</evidence>
<proteinExistence type="predicted"/>
<reference evidence="1" key="1">
    <citation type="journal article" date="2015" name="Nature">
        <title>Complex archaea that bridge the gap between prokaryotes and eukaryotes.</title>
        <authorList>
            <person name="Spang A."/>
            <person name="Saw J.H."/>
            <person name="Jorgensen S.L."/>
            <person name="Zaremba-Niedzwiedzka K."/>
            <person name="Martijn J."/>
            <person name="Lind A.E."/>
            <person name="van Eijk R."/>
            <person name="Schleper C."/>
            <person name="Guy L."/>
            <person name="Ettema T.J."/>
        </authorList>
    </citation>
    <scope>NUCLEOTIDE SEQUENCE</scope>
</reference>
<dbReference type="EMBL" id="LAZR01008488">
    <property type="protein sequence ID" value="KKM78450.1"/>
    <property type="molecule type" value="Genomic_DNA"/>
</dbReference>
<gene>
    <name evidence="1" type="ORF">LCGC14_1359770</name>
</gene>
<name>A0A0F9MNT8_9ZZZZ</name>
<accession>A0A0F9MNT8</accession>
<comment type="caution">
    <text evidence="1">The sequence shown here is derived from an EMBL/GenBank/DDBJ whole genome shotgun (WGS) entry which is preliminary data.</text>
</comment>
<organism evidence="1">
    <name type="scientific">marine sediment metagenome</name>
    <dbReference type="NCBI Taxonomy" id="412755"/>
    <lineage>
        <taxon>unclassified sequences</taxon>
        <taxon>metagenomes</taxon>
        <taxon>ecological metagenomes</taxon>
    </lineage>
</organism>
<sequence>MKLQNLHEVKYNAPLHGKKSLDNLMKFFIEEQYEDDIRIWSVRDNFVVRNTSEGGDLNQLESIEFAYENETEWKDHVLITYKNGRQDDIPIKDMIQKFEVHETRKVY</sequence>
<protein>
    <submittedName>
        <fullName evidence="1">Uncharacterized protein</fullName>
    </submittedName>
</protein>